<reference evidence="7 8" key="1">
    <citation type="submission" date="2019-06" db="EMBL/GenBank/DDBJ databases">
        <title>Persicimonas caeni gen. nov., sp. nov., a predatory bacterium isolated from solar saltern.</title>
        <authorList>
            <person name="Wang S."/>
        </authorList>
    </citation>
    <scope>NUCLEOTIDE SEQUENCE [LARGE SCALE GENOMIC DNA]</scope>
    <source>
        <strain evidence="7 8">YN101</strain>
    </source>
</reference>
<dbReference type="PANTHER" id="PTHR36985">
    <property type="entry name" value="TRANSLOCATION AND ASSEMBLY MODULE SUBUNIT TAMB"/>
    <property type="match status" value="1"/>
</dbReference>
<keyword evidence="2 5" id="KW-0812">Transmembrane</keyword>
<evidence type="ECO:0000259" key="6">
    <source>
        <dbReference type="Pfam" id="PF04357"/>
    </source>
</evidence>
<dbReference type="RefSeq" id="WP_141199818.1">
    <property type="nucleotide sequence ID" value="NZ_CP041186.1"/>
</dbReference>
<sequence length="1432" mass="156970">MQLGGLTDEIDVKVLGSHIKIPLIFLVPAAFVVTLYAAVYLYANSGWFLETLTSTLHAQMGGHYRVKELVVDPTLTNVRLYDVEMETPDERPVIAADEIFASINPLVLLSRRLEFDDIDVRGADVRLEFDEEGNFGLMQALGIDLDDQEDEPPEQEGSGLAIDLADVEIVDSRIAFVTPDFRFEIPQIDLPKGSISVEPELLLMNVPSLDLPRIDFVFSREIFGFDEEQGDWTFSVEDGRIRNWRWANDGYNVDKVAFVIEGIDVEAEGQMAFPGGEGPDAPVMTYDATGRMSVPYTSTLAQYFLDDNVHFEMPEFRIAAKGSLNEIDGAAQLYASHVETAGLNFEDVRATLGLANASIDITEASAKVHGGTLEVSQAYFNMFAVRYGGEGRFRGVNPRSLLNDFEVDLPFLDGQMSGAFAVEGGVPLFPEEPKPRDAYALRDFASTKLAHVTVTEDWVLQRNNRELAPADTAVLDRGATTWVDMDRVVIPRARLRLDTDTVLIDDFRFGYEEMVFERGPDGRPIEFSAFLDDVGAWTSHYGLEGVQGPAVARVSVAGPLASPTLTLDVRNRRAPIRLPGASVAADDLRLRVGLDRGRLTIHDANVSTALGNASANGWIDLLLPTPPGSSASDDSDEASVFALRRVQPANLSFSADSVDLSAVAKLAGLGVPVQGTLDASGELTGSLQNPDATLEAAIEQGRVLNQPIPHVRLEGGMRDQKVVVDRFEIDAAGAGMFTASGHYGFDGAYGFELAGRGISFSQVGPLQLLPAAARPQGRARISLHGEGTVDEPNIGGDMQLFEFHVGDRSFGDVAMVVNTVDDTVYLSGAVLPLATLKLEVPLDDKSPFYARIGMEQLDLADAVAELGDSSVVDEAKATGMVELFVEKDFSRYQVLTYLTEFEVRTMGRTIKNRGPLALGLNNGEVFQIQQATIGTGDRYVSLEGAIVLDPLLVDLKVDGQVNLAMLNTLRRALPEVFPSAIVESRGVLGVDASFRGAPDALIADGELSFDNAEVGIRGLSDPIRVGSGKVQLADNRIFVSEKTPLSGSALGGVFNLTGELALEGRKPGRLELSAWSHNMNFRVPETANLTFDTDVKLLARDVFDPSTWLVSGSVDVLDGNFYRDISLFEQEVTGRVIGAFNRRTERYEASIFDQMPELEDIRFDLAVRARDGFEIRNQIDRLGLDLELRIDLRLQDTLAEPYVTGDVDVADGMVSFQGEEFEVRSGTVRFTGEASNPWIDVVAGADIRNRCREDQFAEEFQTDMTLSGDLDDDEEQYYHVILNLQGQADNLDIQFESNPYADQRDILSLLLTGCTVDQLTASSASGPTLEIALGPLLGRIEKEIQDVVKVSEFTIMPGVERTQVRIGDRLTRRLSWNFQLDTGMAETAGGQRSQLEYKLSDRWSAELSGERYEAETNNFLLDLKLKYRLPLD</sequence>
<dbReference type="Proteomes" id="UP000315995">
    <property type="component" value="Chromosome"/>
</dbReference>
<keyword evidence="3 5" id="KW-1133">Transmembrane helix</keyword>
<proteinExistence type="predicted"/>
<accession>A0A5B8YB65</accession>
<dbReference type="OrthoDB" id="5475916at2"/>
<dbReference type="GO" id="GO:0005886">
    <property type="term" value="C:plasma membrane"/>
    <property type="evidence" value="ECO:0007669"/>
    <property type="project" value="InterPro"/>
</dbReference>
<dbReference type="GO" id="GO:0097347">
    <property type="term" value="C:TAM protein secretion complex"/>
    <property type="evidence" value="ECO:0007669"/>
    <property type="project" value="TreeGrafter"/>
</dbReference>
<keyword evidence="4 5" id="KW-0472">Membrane</keyword>
<dbReference type="GO" id="GO:0009306">
    <property type="term" value="P:protein secretion"/>
    <property type="evidence" value="ECO:0007669"/>
    <property type="project" value="InterPro"/>
</dbReference>
<evidence type="ECO:0000256" key="3">
    <source>
        <dbReference type="ARBA" id="ARBA00022989"/>
    </source>
</evidence>
<feature type="transmembrane region" description="Helical" evidence="5">
    <location>
        <begin position="21"/>
        <end position="43"/>
    </location>
</feature>
<evidence type="ECO:0000256" key="4">
    <source>
        <dbReference type="ARBA" id="ARBA00023136"/>
    </source>
</evidence>
<name>A0A4Y6PZC5_PERCE</name>
<dbReference type="EMBL" id="CP041186">
    <property type="protein sequence ID" value="QDG53357.1"/>
    <property type="molecule type" value="Genomic_DNA"/>
</dbReference>
<dbReference type="Pfam" id="PF04357">
    <property type="entry name" value="TamB"/>
    <property type="match status" value="1"/>
</dbReference>
<evidence type="ECO:0000313" key="8">
    <source>
        <dbReference type="Proteomes" id="UP000315995"/>
    </source>
</evidence>
<gene>
    <name evidence="7" type="ORF">FIV42_22190</name>
</gene>
<organism evidence="7 8">
    <name type="scientific">Persicimonas caeni</name>
    <dbReference type="NCBI Taxonomy" id="2292766"/>
    <lineage>
        <taxon>Bacteria</taxon>
        <taxon>Deltaproteobacteria</taxon>
        <taxon>Bradymonadales</taxon>
        <taxon>Bradymonadaceae</taxon>
        <taxon>Persicimonas</taxon>
    </lineage>
</organism>
<evidence type="ECO:0000256" key="1">
    <source>
        <dbReference type="ARBA" id="ARBA00004167"/>
    </source>
</evidence>
<evidence type="ECO:0000313" key="7">
    <source>
        <dbReference type="EMBL" id="QDG53357.1"/>
    </source>
</evidence>
<keyword evidence="8" id="KW-1185">Reference proteome</keyword>
<protein>
    <recommendedName>
        <fullName evidence="6">Translocation and assembly module TamB C-terminal domain-containing protein</fullName>
    </recommendedName>
</protein>
<accession>A0A4Y6PZC5</accession>
<feature type="domain" description="Translocation and assembly module TamB C-terminal" evidence="6">
    <location>
        <begin position="1047"/>
        <end position="1426"/>
    </location>
</feature>
<dbReference type="InterPro" id="IPR007452">
    <property type="entry name" value="TamB_C"/>
</dbReference>
<comment type="subcellular location">
    <subcellularLocation>
        <location evidence="1">Membrane</location>
        <topology evidence="1">Single-pass membrane protein</topology>
    </subcellularLocation>
</comment>
<evidence type="ECO:0000256" key="5">
    <source>
        <dbReference type="SAM" id="Phobius"/>
    </source>
</evidence>
<evidence type="ECO:0000256" key="2">
    <source>
        <dbReference type="ARBA" id="ARBA00022692"/>
    </source>
</evidence>
<dbReference type="PANTHER" id="PTHR36985:SF1">
    <property type="entry name" value="TRANSLOCATION AND ASSEMBLY MODULE SUBUNIT TAMB"/>
    <property type="match status" value="1"/>
</dbReference>